<reference evidence="2" key="1">
    <citation type="submission" date="2016-10" db="EMBL/GenBank/DDBJ databases">
        <authorList>
            <person name="Varghese N."/>
            <person name="Submissions S."/>
        </authorList>
    </citation>
    <scope>NUCLEOTIDE SEQUENCE [LARGE SCALE GENOMIC DNA]</scope>
    <source>
        <strain evidence="2">DSM 241</strain>
    </source>
</reference>
<gene>
    <name evidence="1" type="ORF">SAMN05444515_1258</name>
</gene>
<dbReference type="EMBL" id="FOAA01000025">
    <property type="protein sequence ID" value="SEL61737.1"/>
    <property type="molecule type" value="Genomic_DNA"/>
</dbReference>
<sequence>MEKQHRSEALASIHETMEALHELDAIDEQTMRDFDEACLAPVGRPGRKAVRGRIHPPAHAPLPG</sequence>
<protein>
    <submittedName>
        <fullName evidence="1">Putative transcriptional regulator</fullName>
    </submittedName>
</protein>
<dbReference type="STRING" id="1396821.SAMN05444515_1258"/>
<evidence type="ECO:0000313" key="1">
    <source>
        <dbReference type="EMBL" id="SEL61737.1"/>
    </source>
</evidence>
<proteinExistence type="predicted"/>
<keyword evidence="2" id="KW-1185">Reference proteome</keyword>
<organism evidence="1 2">
    <name type="scientific">Ectothiorhodospira marina</name>
    <dbReference type="NCBI Taxonomy" id="1396821"/>
    <lineage>
        <taxon>Bacteria</taxon>
        <taxon>Pseudomonadati</taxon>
        <taxon>Pseudomonadota</taxon>
        <taxon>Gammaproteobacteria</taxon>
        <taxon>Chromatiales</taxon>
        <taxon>Ectothiorhodospiraceae</taxon>
        <taxon>Ectothiorhodospira</taxon>
    </lineage>
</organism>
<evidence type="ECO:0000313" key="2">
    <source>
        <dbReference type="Proteomes" id="UP000199256"/>
    </source>
</evidence>
<accession>A0A1H7RQR9</accession>
<dbReference type="AlphaFoldDB" id="A0A1H7RQR9"/>
<name>A0A1H7RQR9_9GAMM</name>
<dbReference type="Proteomes" id="UP000199256">
    <property type="component" value="Unassembled WGS sequence"/>
</dbReference>